<dbReference type="OrthoDB" id="167073at2157"/>
<dbReference type="CDD" id="cd07812">
    <property type="entry name" value="SRPBCC"/>
    <property type="match status" value="1"/>
</dbReference>
<protein>
    <submittedName>
        <fullName evidence="1">SRPBCC family protein</fullName>
    </submittedName>
</protein>
<gene>
    <name evidence="1" type="ORF">GRX01_08875</name>
</gene>
<dbReference type="InterPro" id="IPR019587">
    <property type="entry name" value="Polyketide_cyclase/dehydratase"/>
</dbReference>
<comment type="caution">
    <text evidence="1">The sequence shown here is derived from an EMBL/GenBank/DDBJ whole genome shotgun (WGS) entry which is preliminary data.</text>
</comment>
<dbReference type="Proteomes" id="UP000437065">
    <property type="component" value="Unassembled WGS sequence"/>
</dbReference>
<dbReference type="Gene3D" id="3.30.530.20">
    <property type="match status" value="1"/>
</dbReference>
<dbReference type="InterPro" id="IPR023393">
    <property type="entry name" value="START-like_dom_sf"/>
</dbReference>
<keyword evidence="2" id="KW-1185">Reference proteome</keyword>
<proteinExistence type="predicted"/>
<dbReference type="RefSeq" id="WP_159665897.1">
    <property type="nucleotide sequence ID" value="NZ_WUUS01000005.1"/>
</dbReference>
<dbReference type="SUPFAM" id="SSF55961">
    <property type="entry name" value="Bet v1-like"/>
    <property type="match status" value="1"/>
</dbReference>
<accession>A0A6B0SR80</accession>
<evidence type="ECO:0000313" key="2">
    <source>
        <dbReference type="Proteomes" id="UP000437065"/>
    </source>
</evidence>
<evidence type="ECO:0000313" key="1">
    <source>
        <dbReference type="EMBL" id="MXR41448.1"/>
    </source>
</evidence>
<organism evidence="1 2">
    <name type="scientific">Halobaculum saliterrae</name>
    <dbReference type="NCBI Taxonomy" id="2073113"/>
    <lineage>
        <taxon>Archaea</taxon>
        <taxon>Methanobacteriati</taxon>
        <taxon>Methanobacteriota</taxon>
        <taxon>Stenosarchaea group</taxon>
        <taxon>Halobacteria</taxon>
        <taxon>Halobacteriales</taxon>
        <taxon>Haloferacaceae</taxon>
        <taxon>Halobaculum</taxon>
    </lineage>
</organism>
<dbReference type="AlphaFoldDB" id="A0A6B0SR80"/>
<sequence>MDELVVSTDVYVAPEEAYEFLVDFPRYERYTEYLDRVSRTRGDGGPGSRYALRFAWWKLTYTARSEVTDVDPPTRIDWRIVKDIDAHGSWRIEPLEELPSDAPTDAEEGCRVTLEINFDADSADSSSVSLPPLVSFGWVLDRVKDLVTEEAERVVRRAVSDLEGRERDVRLDVRDDTESL</sequence>
<name>A0A6B0SR80_9EURY</name>
<dbReference type="EMBL" id="WUUS01000005">
    <property type="protein sequence ID" value="MXR41448.1"/>
    <property type="molecule type" value="Genomic_DNA"/>
</dbReference>
<reference evidence="1 2" key="1">
    <citation type="submission" date="2019-12" db="EMBL/GenBank/DDBJ databases">
        <title>Isolation and characterization of three novel carbon monoxide-oxidizing members of Halobacteria from salione crusts and soils.</title>
        <authorList>
            <person name="Myers M.R."/>
            <person name="King G.M."/>
        </authorList>
    </citation>
    <scope>NUCLEOTIDE SEQUENCE [LARGE SCALE GENOMIC DNA]</scope>
    <source>
        <strain evidence="1 2">WSA2</strain>
    </source>
</reference>
<dbReference type="Pfam" id="PF10604">
    <property type="entry name" value="Polyketide_cyc2"/>
    <property type="match status" value="1"/>
</dbReference>